<proteinExistence type="predicted"/>
<gene>
    <name evidence="1" type="ORF">AB6A40_005174</name>
</gene>
<protein>
    <submittedName>
        <fullName evidence="1">Uncharacterized protein</fullName>
    </submittedName>
</protein>
<sequence>MFCFFDPRRVARHPCQGLLQHLFDPKPHYHIVPHGDHIDAIPHGGSYHQPFSNGYGYGSHYGNGYYYPYGYGGGHGNYGNYGNYGGHGHLWGTRK</sequence>
<evidence type="ECO:0000313" key="2">
    <source>
        <dbReference type="Proteomes" id="UP001608902"/>
    </source>
</evidence>
<dbReference type="Proteomes" id="UP001608902">
    <property type="component" value="Unassembled WGS sequence"/>
</dbReference>
<dbReference type="AlphaFoldDB" id="A0ABD6EQC9"/>
<keyword evidence="2" id="KW-1185">Reference proteome</keyword>
<name>A0ABD6EQC9_9BILA</name>
<organism evidence="1 2">
    <name type="scientific">Gnathostoma spinigerum</name>
    <dbReference type="NCBI Taxonomy" id="75299"/>
    <lineage>
        <taxon>Eukaryota</taxon>
        <taxon>Metazoa</taxon>
        <taxon>Ecdysozoa</taxon>
        <taxon>Nematoda</taxon>
        <taxon>Chromadorea</taxon>
        <taxon>Rhabditida</taxon>
        <taxon>Spirurina</taxon>
        <taxon>Gnathostomatomorpha</taxon>
        <taxon>Gnathostomatoidea</taxon>
        <taxon>Gnathostomatidae</taxon>
        <taxon>Gnathostoma</taxon>
    </lineage>
</organism>
<reference evidence="1 2" key="1">
    <citation type="submission" date="2024-08" db="EMBL/GenBank/DDBJ databases">
        <title>Gnathostoma spinigerum genome.</title>
        <authorList>
            <person name="Gonzalez-Bertolin B."/>
            <person name="Monzon S."/>
            <person name="Zaballos A."/>
            <person name="Jimenez P."/>
            <person name="Dekumyoy P."/>
            <person name="Varona S."/>
            <person name="Cuesta I."/>
            <person name="Sumanam S."/>
            <person name="Adisakwattana P."/>
            <person name="Gasser R.B."/>
            <person name="Hernandez-Gonzalez A."/>
            <person name="Young N.D."/>
            <person name="Perteguer M.J."/>
        </authorList>
    </citation>
    <scope>NUCLEOTIDE SEQUENCE [LARGE SCALE GENOMIC DNA]</scope>
    <source>
        <strain evidence="1">AL3</strain>
        <tissue evidence="1">Liver</tissue>
    </source>
</reference>
<evidence type="ECO:0000313" key="1">
    <source>
        <dbReference type="EMBL" id="MFH4978465.1"/>
    </source>
</evidence>
<comment type="caution">
    <text evidence="1">The sequence shown here is derived from an EMBL/GenBank/DDBJ whole genome shotgun (WGS) entry which is preliminary data.</text>
</comment>
<dbReference type="EMBL" id="JBGFUD010003229">
    <property type="protein sequence ID" value="MFH4978465.1"/>
    <property type="molecule type" value="Genomic_DNA"/>
</dbReference>
<accession>A0ABD6EQC9</accession>